<feature type="compositionally biased region" description="Basic and acidic residues" evidence="5">
    <location>
        <begin position="309"/>
        <end position="325"/>
    </location>
</feature>
<dbReference type="eggNOG" id="KOG0873">
    <property type="taxonomic scope" value="Eukaryota"/>
</dbReference>
<dbReference type="GeneID" id="17268686"/>
<evidence type="ECO:0000256" key="6">
    <source>
        <dbReference type="SAM" id="Phobius"/>
    </source>
</evidence>
<evidence type="ECO:0000256" key="2">
    <source>
        <dbReference type="ARBA" id="ARBA00022692"/>
    </source>
</evidence>
<dbReference type="GO" id="GO:0008610">
    <property type="term" value="P:lipid biosynthetic process"/>
    <property type="evidence" value="ECO:0007669"/>
    <property type="project" value="InterPro"/>
</dbReference>
<dbReference type="InterPro" id="IPR050307">
    <property type="entry name" value="Sterol_Desaturase_Related"/>
</dbReference>
<dbReference type="InterPro" id="IPR006694">
    <property type="entry name" value="Fatty_acid_hydroxylase"/>
</dbReference>
<dbReference type="PANTHER" id="PTHR11863">
    <property type="entry name" value="STEROL DESATURASE"/>
    <property type="match status" value="1"/>
</dbReference>
<dbReference type="HOGENOM" id="CLU_074247_0_0_1"/>
<dbReference type="EnsemblProtists" id="EOD23139">
    <property type="protein sequence ID" value="EOD23139"/>
    <property type="gene ID" value="EMIHUDRAFT_349708"/>
</dbReference>
<proteinExistence type="predicted"/>
<dbReference type="STRING" id="2903.R1EQK0"/>
<keyword evidence="9" id="KW-1185">Reference proteome</keyword>
<feature type="domain" description="Fatty acid hydroxylase" evidence="7">
    <location>
        <begin position="139"/>
        <end position="272"/>
    </location>
</feature>
<dbReference type="GO" id="GO:0016491">
    <property type="term" value="F:oxidoreductase activity"/>
    <property type="evidence" value="ECO:0007669"/>
    <property type="project" value="InterPro"/>
</dbReference>
<sequence>MREALETLVLNPASALTAAVAYGMMLRSGATFGSLLNPWGLSLPLWVAGYLAVRMALLGFVDGFVWALAPRLPALPSRVGPKPVFQHKINATDVAYLVVNSTVEYVFALQISHLLWFAPLVVRAPTSLSLLNGPLAFWMLLVVDDMLYAPLHRAMHLQAVYRWVHKHHHRNTFPARGYIDAANEHPVEQIAALCLHWVAVHVVAHTAGLHVAAVLAHFGVKALGACFNHTGYDVQLRFCGIEYSVRAHETHHRKPNTNFAQYVMFWDKLMGTYKEYESGVKASAAAAATPANLSKPDAARLPAWADPAVEAREGRVTERPQPRAG</sequence>
<name>A0A0D3JI04_EMIH1</name>
<organism evidence="8 9">
    <name type="scientific">Emiliania huxleyi (strain CCMP1516)</name>
    <dbReference type="NCBI Taxonomy" id="280463"/>
    <lineage>
        <taxon>Eukaryota</taxon>
        <taxon>Haptista</taxon>
        <taxon>Haptophyta</taxon>
        <taxon>Prymnesiophyceae</taxon>
        <taxon>Isochrysidales</taxon>
        <taxon>Noelaerhabdaceae</taxon>
        <taxon>Emiliania</taxon>
    </lineage>
</organism>
<evidence type="ECO:0000256" key="1">
    <source>
        <dbReference type="ARBA" id="ARBA00004370"/>
    </source>
</evidence>
<dbReference type="Pfam" id="PF04116">
    <property type="entry name" value="FA_hydroxylase"/>
    <property type="match status" value="1"/>
</dbReference>
<evidence type="ECO:0000313" key="9">
    <source>
        <dbReference type="Proteomes" id="UP000013827"/>
    </source>
</evidence>
<evidence type="ECO:0000259" key="7">
    <source>
        <dbReference type="Pfam" id="PF04116"/>
    </source>
</evidence>
<evidence type="ECO:0000256" key="4">
    <source>
        <dbReference type="ARBA" id="ARBA00023136"/>
    </source>
</evidence>
<reference evidence="9" key="1">
    <citation type="journal article" date="2013" name="Nature">
        <title>Pan genome of the phytoplankton Emiliania underpins its global distribution.</title>
        <authorList>
            <person name="Read B.A."/>
            <person name="Kegel J."/>
            <person name="Klute M.J."/>
            <person name="Kuo A."/>
            <person name="Lefebvre S.C."/>
            <person name="Maumus F."/>
            <person name="Mayer C."/>
            <person name="Miller J."/>
            <person name="Monier A."/>
            <person name="Salamov A."/>
            <person name="Young J."/>
            <person name="Aguilar M."/>
            <person name="Claverie J.M."/>
            <person name="Frickenhaus S."/>
            <person name="Gonzalez K."/>
            <person name="Herman E.K."/>
            <person name="Lin Y.C."/>
            <person name="Napier J."/>
            <person name="Ogata H."/>
            <person name="Sarno A.F."/>
            <person name="Shmutz J."/>
            <person name="Schroeder D."/>
            <person name="de Vargas C."/>
            <person name="Verret F."/>
            <person name="von Dassow P."/>
            <person name="Valentin K."/>
            <person name="Van de Peer Y."/>
            <person name="Wheeler G."/>
            <person name="Dacks J.B."/>
            <person name="Delwiche C.F."/>
            <person name="Dyhrman S.T."/>
            <person name="Glockner G."/>
            <person name="John U."/>
            <person name="Richards T."/>
            <person name="Worden A.Z."/>
            <person name="Zhang X."/>
            <person name="Grigoriev I.V."/>
            <person name="Allen A.E."/>
            <person name="Bidle K."/>
            <person name="Borodovsky M."/>
            <person name="Bowler C."/>
            <person name="Brownlee C."/>
            <person name="Cock J.M."/>
            <person name="Elias M."/>
            <person name="Gladyshev V.N."/>
            <person name="Groth M."/>
            <person name="Guda C."/>
            <person name="Hadaegh A."/>
            <person name="Iglesias-Rodriguez M.D."/>
            <person name="Jenkins J."/>
            <person name="Jones B.M."/>
            <person name="Lawson T."/>
            <person name="Leese F."/>
            <person name="Lindquist E."/>
            <person name="Lobanov A."/>
            <person name="Lomsadze A."/>
            <person name="Malik S.B."/>
            <person name="Marsh M.E."/>
            <person name="Mackinder L."/>
            <person name="Mock T."/>
            <person name="Mueller-Roeber B."/>
            <person name="Pagarete A."/>
            <person name="Parker M."/>
            <person name="Probert I."/>
            <person name="Quesneville H."/>
            <person name="Raines C."/>
            <person name="Rensing S.A."/>
            <person name="Riano-Pachon D.M."/>
            <person name="Richier S."/>
            <person name="Rokitta S."/>
            <person name="Shiraiwa Y."/>
            <person name="Soanes D.M."/>
            <person name="van der Giezen M."/>
            <person name="Wahlund T.M."/>
            <person name="Williams B."/>
            <person name="Wilson W."/>
            <person name="Wolfe G."/>
            <person name="Wurch L.L."/>
        </authorList>
    </citation>
    <scope>NUCLEOTIDE SEQUENCE</scope>
</reference>
<evidence type="ECO:0000256" key="3">
    <source>
        <dbReference type="ARBA" id="ARBA00022989"/>
    </source>
</evidence>
<dbReference type="GO" id="GO:0016020">
    <property type="term" value="C:membrane"/>
    <property type="evidence" value="ECO:0007669"/>
    <property type="project" value="UniProtKB-SubCell"/>
</dbReference>
<feature type="transmembrane region" description="Helical" evidence="6">
    <location>
        <begin position="7"/>
        <end position="25"/>
    </location>
</feature>
<dbReference type="RefSeq" id="XP_005775568.1">
    <property type="nucleotide sequence ID" value="XM_005775511.1"/>
</dbReference>
<evidence type="ECO:0000313" key="8">
    <source>
        <dbReference type="EnsemblProtists" id="EOD23139"/>
    </source>
</evidence>
<keyword evidence="4 6" id="KW-0472">Membrane</keyword>
<feature type="region of interest" description="Disordered" evidence="5">
    <location>
        <begin position="304"/>
        <end position="325"/>
    </location>
</feature>
<keyword evidence="3 6" id="KW-1133">Transmembrane helix</keyword>
<dbReference type="AlphaFoldDB" id="A0A0D3JI04"/>
<protein>
    <recommendedName>
        <fullName evidence="7">Fatty acid hydroxylase domain-containing protein</fullName>
    </recommendedName>
</protein>
<feature type="transmembrane region" description="Helical" evidence="6">
    <location>
        <begin position="94"/>
        <end position="118"/>
    </location>
</feature>
<accession>A0A0D3JI04</accession>
<reference evidence="8" key="2">
    <citation type="submission" date="2024-10" db="UniProtKB">
        <authorList>
            <consortium name="EnsemblProtists"/>
        </authorList>
    </citation>
    <scope>IDENTIFICATION</scope>
</reference>
<dbReference type="PaxDb" id="2903-EOD23139"/>
<comment type="subcellular location">
    <subcellularLocation>
        <location evidence="1">Membrane</location>
    </subcellularLocation>
</comment>
<feature type="transmembrane region" description="Helical" evidence="6">
    <location>
        <begin position="130"/>
        <end position="148"/>
    </location>
</feature>
<dbReference type="Proteomes" id="UP000013827">
    <property type="component" value="Unassembled WGS sequence"/>
</dbReference>
<keyword evidence="2 6" id="KW-0812">Transmembrane</keyword>
<evidence type="ECO:0000256" key="5">
    <source>
        <dbReference type="SAM" id="MobiDB-lite"/>
    </source>
</evidence>
<feature type="transmembrane region" description="Helical" evidence="6">
    <location>
        <begin position="45"/>
        <end position="69"/>
    </location>
</feature>
<dbReference type="OMA" id="AHEMHHR"/>
<dbReference type="GO" id="GO:0005506">
    <property type="term" value="F:iron ion binding"/>
    <property type="evidence" value="ECO:0007669"/>
    <property type="project" value="InterPro"/>
</dbReference>
<dbReference type="KEGG" id="ehx:EMIHUDRAFT_349708"/>